<organism evidence="2 3">
    <name type="scientific">Reyranella soli</name>
    <dbReference type="NCBI Taxonomy" id="1230389"/>
    <lineage>
        <taxon>Bacteria</taxon>
        <taxon>Pseudomonadati</taxon>
        <taxon>Pseudomonadota</taxon>
        <taxon>Alphaproteobacteria</taxon>
        <taxon>Hyphomicrobiales</taxon>
        <taxon>Reyranellaceae</taxon>
        <taxon>Reyranella</taxon>
    </lineage>
</organism>
<accession>A0A512N5A6</accession>
<proteinExistence type="predicted"/>
<keyword evidence="1" id="KW-0812">Transmembrane</keyword>
<evidence type="ECO:0000313" key="3">
    <source>
        <dbReference type="Proteomes" id="UP000321058"/>
    </source>
</evidence>
<dbReference type="RefSeq" id="WP_147147478.1">
    <property type="nucleotide sequence ID" value="NZ_BKAJ01000024.1"/>
</dbReference>
<sequence length="164" mass="18474">MTNAELIIAACSAAGTIVAAFFTATMWWRARETTRAYLTGGGDVEEQGTIFRVEVANYGKTPAYLNTFEVGFAPSDAEVQKARTIAYDWKEFEDRIAPGGPKDRTVIARVPVEPPGAKVVFGTFVYKDVWRKEHRFRFVLEIVKDGSRTRPIVAHVHDDFKNWD</sequence>
<gene>
    <name evidence="2" type="ORF">RSO01_13380</name>
</gene>
<dbReference type="OrthoDB" id="9830233at2"/>
<keyword evidence="3" id="KW-1185">Reference proteome</keyword>
<dbReference type="AlphaFoldDB" id="A0A512N5A6"/>
<dbReference type="Proteomes" id="UP000321058">
    <property type="component" value="Unassembled WGS sequence"/>
</dbReference>
<name>A0A512N5A6_9HYPH</name>
<protein>
    <submittedName>
        <fullName evidence="2">Uncharacterized protein</fullName>
    </submittedName>
</protein>
<comment type="caution">
    <text evidence="2">The sequence shown here is derived from an EMBL/GenBank/DDBJ whole genome shotgun (WGS) entry which is preliminary data.</text>
</comment>
<dbReference type="EMBL" id="BKAJ01000024">
    <property type="protein sequence ID" value="GEP54172.1"/>
    <property type="molecule type" value="Genomic_DNA"/>
</dbReference>
<evidence type="ECO:0000256" key="1">
    <source>
        <dbReference type="SAM" id="Phobius"/>
    </source>
</evidence>
<keyword evidence="1" id="KW-1133">Transmembrane helix</keyword>
<feature type="transmembrane region" description="Helical" evidence="1">
    <location>
        <begin position="6"/>
        <end position="28"/>
    </location>
</feature>
<evidence type="ECO:0000313" key="2">
    <source>
        <dbReference type="EMBL" id="GEP54172.1"/>
    </source>
</evidence>
<keyword evidence="1" id="KW-0472">Membrane</keyword>
<reference evidence="2 3" key="1">
    <citation type="submission" date="2019-07" db="EMBL/GenBank/DDBJ databases">
        <title>Whole genome shotgun sequence of Reyranella soli NBRC 108950.</title>
        <authorList>
            <person name="Hosoyama A."/>
            <person name="Uohara A."/>
            <person name="Ohji S."/>
            <person name="Ichikawa N."/>
        </authorList>
    </citation>
    <scope>NUCLEOTIDE SEQUENCE [LARGE SCALE GENOMIC DNA]</scope>
    <source>
        <strain evidence="2 3">NBRC 108950</strain>
    </source>
</reference>